<feature type="region of interest" description="Disordered" evidence="1">
    <location>
        <begin position="51"/>
        <end position="80"/>
    </location>
</feature>
<keyword evidence="3" id="KW-1185">Reference proteome</keyword>
<organism evidence="2 3">
    <name type="scientific">Laccaria amethystina LaAM-08-1</name>
    <dbReference type="NCBI Taxonomy" id="1095629"/>
    <lineage>
        <taxon>Eukaryota</taxon>
        <taxon>Fungi</taxon>
        <taxon>Dikarya</taxon>
        <taxon>Basidiomycota</taxon>
        <taxon>Agaricomycotina</taxon>
        <taxon>Agaricomycetes</taxon>
        <taxon>Agaricomycetidae</taxon>
        <taxon>Agaricales</taxon>
        <taxon>Agaricineae</taxon>
        <taxon>Hydnangiaceae</taxon>
        <taxon>Laccaria</taxon>
    </lineage>
</organism>
<dbReference type="HOGENOM" id="CLU_2229496_0_0_1"/>
<evidence type="ECO:0000256" key="1">
    <source>
        <dbReference type="SAM" id="MobiDB-lite"/>
    </source>
</evidence>
<reference evidence="3" key="2">
    <citation type="submission" date="2015-01" db="EMBL/GenBank/DDBJ databases">
        <title>Evolutionary Origins and Diversification of the Mycorrhizal Mutualists.</title>
        <authorList>
            <consortium name="DOE Joint Genome Institute"/>
            <consortium name="Mycorrhizal Genomics Consortium"/>
            <person name="Kohler A."/>
            <person name="Kuo A."/>
            <person name="Nagy L.G."/>
            <person name="Floudas D."/>
            <person name="Copeland A."/>
            <person name="Barry K.W."/>
            <person name="Cichocki N."/>
            <person name="Veneault-Fourrey C."/>
            <person name="LaButti K."/>
            <person name="Lindquist E.A."/>
            <person name="Lipzen A."/>
            <person name="Lundell T."/>
            <person name="Morin E."/>
            <person name="Murat C."/>
            <person name="Riley R."/>
            <person name="Ohm R."/>
            <person name="Sun H."/>
            <person name="Tunlid A."/>
            <person name="Henrissat B."/>
            <person name="Grigoriev I.V."/>
            <person name="Hibbett D.S."/>
            <person name="Martin F."/>
        </authorList>
    </citation>
    <scope>NUCLEOTIDE SEQUENCE [LARGE SCALE GENOMIC DNA]</scope>
    <source>
        <strain evidence="3">LaAM-08-1</strain>
    </source>
</reference>
<sequence length="106" mass="11757">MVPALKGLQKCPATIKRLELLRNVAVYSLNMEANQSRCRGGGVKRNFGNEECSRESRLDRDPNQTSAAVSIPKRDSHMLASSDRNHDLVALAMRPHGRKFDLPSGL</sequence>
<feature type="compositionally biased region" description="Basic and acidic residues" evidence="1">
    <location>
        <begin position="51"/>
        <end position="62"/>
    </location>
</feature>
<feature type="non-terminal residue" evidence="2">
    <location>
        <position position="106"/>
    </location>
</feature>
<proteinExistence type="predicted"/>
<dbReference type="Proteomes" id="UP000054477">
    <property type="component" value="Unassembled WGS sequence"/>
</dbReference>
<gene>
    <name evidence="2" type="ORF">K443DRAFT_635535</name>
</gene>
<evidence type="ECO:0000313" key="2">
    <source>
        <dbReference type="EMBL" id="KIJ96329.1"/>
    </source>
</evidence>
<dbReference type="OrthoDB" id="3108692at2759"/>
<dbReference type="AlphaFoldDB" id="A0A0C9WKG1"/>
<accession>A0A0C9WKG1</accession>
<protein>
    <submittedName>
        <fullName evidence="2">Uncharacterized protein</fullName>
    </submittedName>
</protein>
<dbReference type="EMBL" id="KN838725">
    <property type="protein sequence ID" value="KIJ96329.1"/>
    <property type="molecule type" value="Genomic_DNA"/>
</dbReference>
<evidence type="ECO:0000313" key="3">
    <source>
        <dbReference type="Proteomes" id="UP000054477"/>
    </source>
</evidence>
<name>A0A0C9WKG1_9AGAR</name>
<reference evidence="2 3" key="1">
    <citation type="submission" date="2014-04" db="EMBL/GenBank/DDBJ databases">
        <authorList>
            <consortium name="DOE Joint Genome Institute"/>
            <person name="Kuo A."/>
            <person name="Kohler A."/>
            <person name="Nagy L.G."/>
            <person name="Floudas D."/>
            <person name="Copeland A."/>
            <person name="Barry K.W."/>
            <person name="Cichocki N."/>
            <person name="Veneault-Fourrey C."/>
            <person name="LaButti K."/>
            <person name="Lindquist E.A."/>
            <person name="Lipzen A."/>
            <person name="Lundell T."/>
            <person name="Morin E."/>
            <person name="Murat C."/>
            <person name="Sun H."/>
            <person name="Tunlid A."/>
            <person name="Henrissat B."/>
            <person name="Grigoriev I.V."/>
            <person name="Hibbett D.S."/>
            <person name="Martin F."/>
            <person name="Nordberg H.P."/>
            <person name="Cantor M.N."/>
            <person name="Hua S.X."/>
        </authorList>
    </citation>
    <scope>NUCLEOTIDE SEQUENCE [LARGE SCALE GENOMIC DNA]</scope>
    <source>
        <strain evidence="2 3">LaAM-08-1</strain>
    </source>
</reference>